<keyword evidence="3" id="KW-1185">Reference proteome</keyword>
<dbReference type="EMBL" id="JADGJD010001054">
    <property type="protein sequence ID" value="KAJ3046970.1"/>
    <property type="molecule type" value="Genomic_DNA"/>
</dbReference>
<sequence length="275" mass="29916">MHVVIIGASRGCGLESTLQILNVHPSAKVTLLLRRPEELSPILTERGVALSDIGDDNTKRIRLLKGDALNPEDVQKLFTSSVDVVLSTIGATQLDFSNPVHPKIKPGSICTRATSILLSAYKVYIDANPALPHPHLIVLSSNGLGSQGYQDLPLLWKPLYGWLLQDPHADKEIMEWIIFSAAKGSHPDAYVQEFGEKNASADAVAVKTGLGSGWLKKFTVVRPAFLTDGKVTGTYRAGERVQGTYTISRKDIGHFVAERVVGKEEWVGKAVTVGW</sequence>
<dbReference type="PANTHER" id="PTHR43355:SF2">
    <property type="entry name" value="FLAVIN REDUCTASE (NADPH)"/>
    <property type="match status" value="1"/>
</dbReference>
<proteinExistence type="inferred from homology"/>
<reference evidence="2" key="1">
    <citation type="submission" date="2020-05" db="EMBL/GenBank/DDBJ databases">
        <title>Phylogenomic resolution of chytrid fungi.</title>
        <authorList>
            <person name="Stajich J.E."/>
            <person name="Amses K."/>
            <person name="Simmons R."/>
            <person name="Seto K."/>
            <person name="Myers J."/>
            <person name="Bonds A."/>
            <person name="Quandt C.A."/>
            <person name="Barry K."/>
            <person name="Liu P."/>
            <person name="Grigoriev I."/>
            <person name="Longcore J.E."/>
            <person name="James T.Y."/>
        </authorList>
    </citation>
    <scope>NUCLEOTIDE SEQUENCE</scope>
    <source>
        <strain evidence="2">JEL0318</strain>
    </source>
</reference>
<evidence type="ECO:0000313" key="3">
    <source>
        <dbReference type="Proteomes" id="UP001212841"/>
    </source>
</evidence>
<evidence type="ECO:0000313" key="2">
    <source>
        <dbReference type="EMBL" id="KAJ3046970.1"/>
    </source>
</evidence>
<dbReference type="InterPro" id="IPR051606">
    <property type="entry name" value="Polyketide_Oxido-like"/>
</dbReference>
<evidence type="ECO:0008006" key="4">
    <source>
        <dbReference type="Google" id="ProtNLM"/>
    </source>
</evidence>
<dbReference type="GO" id="GO:0042602">
    <property type="term" value="F:riboflavin reductase (NADPH) activity"/>
    <property type="evidence" value="ECO:0007669"/>
    <property type="project" value="TreeGrafter"/>
</dbReference>
<protein>
    <recommendedName>
        <fullName evidence="4">NAD(P)-binding domain-containing protein</fullName>
    </recommendedName>
</protein>
<organism evidence="2 3">
    <name type="scientific">Rhizophlyctis rosea</name>
    <dbReference type="NCBI Taxonomy" id="64517"/>
    <lineage>
        <taxon>Eukaryota</taxon>
        <taxon>Fungi</taxon>
        <taxon>Fungi incertae sedis</taxon>
        <taxon>Chytridiomycota</taxon>
        <taxon>Chytridiomycota incertae sedis</taxon>
        <taxon>Chytridiomycetes</taxon>
        <taxon>Rhizophlyctidales</taxon>
        <taxon>Rhizophlyctidaceae</taxon>
        <taxon>Rhizophlyctis</taxon>
    </lineage>
</organism>
<comment type="similarity">
    <text evidence="1">Belongs to the avfA family.</text>
</comment>
<dbReference type="Gene3D" id="3.40.50.720">
    <property type="entry name" value="NAD(P)-binding Rossmann-like Domain"/>
    <property type="match status" value="1"/>
</dbReference>
<dbReference type="Proteomes" id="UP001212841">
    <property type="component" value="Unassembled WGS sequence"/>
</dbReference>
<dbReference type="SUPFAM" id="SSF51735">
    <property type="entry name" value="NAD(P)-binding Rossmann-fold domains"/>
    <property type="match status" value="1"/>
</dbReference>
<accession>A0AAD5X230</accession>
<evidence type="ECO:0000256" key="1">
    <source>
        <dbReference type="ARBA" id="ARBA00038376"/>
    </source>
</evidence>
<comment type="caution">
    <text evidence="2">The sequence shown here is derived from an EMBL/GenBank/DDBJ whole genome shotgun (WGS) entry which is preliminary data.</text>
</comment>
<dbReference type="GO" id="GO:0004074">
    <property type="term" value="F:biliverdin reductase [NAD(P)H] activity"/>
    <property type="evidence" value="ECO:0007669"/>
    <property type="project" value="TreeGrafter"/>
</dbReference>
<name>A0AAD5X230_9FUNG</name>
<dbReference type="PANTHER" id="PTHR43355">
    <property type="entry name" value="FLAVIN REDUCTASE (NADPH)"/>
    <property type="match status" value="1"/>
</dbReference>
<dbReference type="InterPro" id="IPR036291">
    <property type="entry name" value="NAD(P)-bd_dom_sf"/>
</dbReference>
<gene>
    <name evidence="2" type="ORF">HK097_000355</name>
</gene>
<dbReference type="AlphaFoldDB" id="A0AAD5X230"/>